<dbReference type="PANTHER" id="PTHR46238:SF8">
    <property type="entry name" value="ENDONUCLEASE_EXONUCLEASE_PHOSPHATASE DOMAIN-CONTAINING PROTEIN"/>
    <property type="match status" value="1"/>
</dbReference>
<dbReference type="AlphaFoldDB" id="A0A9J5YVD0"/>
<feature type="compositionally biased region" description="Acidic residues" evidence="1">
    <location>
        <begin position="68"/>
        <end position="78"/>
    </location>
</feature>
<comment type="caution">
    <text evidence="2">The sequence shown here is derived from an EMBL/GenBank/DDBJ whole genome shotgun (WGS) entry which is preliminary data.</text>
</comment>
<dbReference type="Proteomes" id="UP000824120">
    <property type="component" value="Chromosome 5"/>
</dbReference>
<organism evidence="2 3">
    <name type="scientific">Solanum commersonii</name>
    <name type="common">Commerson's wild potato</name>
    <name type="synonym">Commerson's nightshade</name>
    <dbReference type="NCBI Taxonomy" id="4109"/>
    <lineage>
        <taxon>Eukaryota</taxon>
        <taxon>Viridiplantae</taxon>
        <taxon>Streptophyta</taxon>
        <taxon>Embryophyta</taxon>
        <taxon>Tracheophyta</taxon>
        <taxon>Spermatophyta</taxon>
        <taxon>Magnoliopsida</taxon>
        <taxon>eudicotyledons</taxon>
        <taxon>Gunneridae</taxon>
        <taxon>Pentapetalae</taxon>
        <taxon>asterids</taxon>
        <taxon>lamiids</taxon>
        <taxon>Solanales</taxon>
        <taxon>Solanaceae</taxon>
        <taxon>Solanoideae</taxon>
        <taxon>Solaneae</taxon>
        <taxon>Solanum</taxon>
    </lineage>
</organism>
<accession>A0A9J5YVD0</accession>
<feature type="region of interest" description="Disordered" evidence="1">
    <location>
        <begin position="59"/>
        <end position="78"/>
    </location>
</feature>
<evidence type="ECO:0000256" key="1">
    <source>
        <dbReference type="SAM" id="MobiDB-lite"/>
    </source>
</evidence>
<name>A0A9J5YVD0_SOLCO</name>
<protein>
    <submittedName>
        <fullName evidence="2">Uncharacterized protein</fullName>
    </submittedName>
</protein>
<evidence type="ECO:0000313" key="2">
    <source>
        <dbReference type="EMBL" id="KAG5604699.1"/>
    </source>
</evidence>
<dbReference type="PANTHER" id="PTHR46238">
    <property type="entry name" value="REVERSE TRANSCRIPTASE DOMAIN-CONTAINING PROTEIN"/>
    <property type="match status" value="1"/>
</dbReference>
<sequence length="78" mass="9121">MKRDVDARLDSQDNEEIDENVTHHNGTRWMKWRLTSGILCDKNVPPKLKGKFYNMVARTPMSRNESLKDEDGETDVWA</sequence>
<reference evidence="2 3" key="1">
    <citation type="submission" date="2020-09" db="EMBL/GenBank/DDBJ databases">
        <title>De no assembly of potato wild relative species, Solanum commersonii.</title>
        <authorList>
            <person name="Cho K."/>
        </authorList>
    </citation>
    <scope>NUCLEOTIDE SEQUENCE [LARGE SCALE GENOMIC DNA]</scope>
    <source>
        <strain evidence="2">LZ3.2</strain>
        <tissue evidence="2">Leaf</tissue>
    </source>
</reference>
<keyword evidence="3" id="KW-1185">Reference proteome</keyword>
<dbReference type="OrthoDB" id="1305822at2759"/>
<evidence type="ECO:0000313" key="3">
    <source>
        <dbReference type="Proteomes" id="UP000824120"/>
    </source>
</evidence>
<proteinExistence type="predicted"/>
<gene>
    <name evidence="2" type="ORF">H5410_026191</name>
</gene>
<dbReference type="EMBL" id="JACXVP010000005">
    <property type="protein sequence ID" value="KAG5604699.1"/>
    <property type="molecule type" value="Genomic_DNA"/>
</dbReference>